<dbReference type="EMBL" id="CP015103">
    <property type="protein sequence ID" value="ASJ08263.1"/>
    <property type="molecule type" value="Genomic_DNA"/>
</dbReference>
<feature type="transmembrane region" description="Helical" evidence="1">
    <location>
        <begin position="45"/>
        <end position="66"/>
    </location>
</feature>
<sequence length="159" mass="16793">MARLRAYLPALAISAQALINIPFYGIPAILLTTILPASLTGHHPWLLSPLILLYFSLAIVYLYHAGVAPDPGLKRAKLAGGAYFLLGLVASLAVVISSLSRGDYETPLLPIFMGVWGALSMLGLAGLIGNVERISKAVSLPLIFLVALSAVVSASTLEW</sequence>
<feature type="transmembrane region" description="Helical" evidence="1">
    <location>
        <begin position="21"/>
        <end position="39"/>
    </location>
</feature>
<name>A0A2Z2MVQ3_9EURY</name>
<reference evidence="2 3" key="1">
    <citation type="submission" date="2016-04" db="EMBL/GenBank/DDBJ databases">
        <title>Complete genome sequence of Thermococcus siculi type strain RG-20.</title>
        <authorList>
            <person name="Oger P.M."/>
        </authorList>
    </citation>
    <scope>NUCLEOTIDE SEQUENCE [LARGE SCALE GENOMIC DNA]</scope>
    <source>
        <strain evidence="2 3">RG-20</strain>
    </source>
</reference>
<evidence type="ECO:0000313" key="3">
    <source>
        <dbReference type="Proteomes" id="UP000250125"/>
    </source>
</evidence>
<dbReference type="Proteomes" id="UP000250125">
    <property type="component" value="Chromosome"/>
</dbReference>
<feature type="transmembrane region" description="Helical" evidence="1">
    <location>
        <begin position="111"/>
        <end position="131"/>
    </location>
</feature>
<feature type="transmembrane region" description="Helical" evidence="1">
    <location>
        <begin position="78"/>
        <end position="99"/>
    </location>
</feature>
<evidence type="ECO:0000256" key="1">
    <source>
        <dbReference type="SAM" id="Phobius"/>
    </source>
</evidence>
<keyword evidence="1" id="KW-0472">Membrane</keyword>
<dbReference type="RefSeq" id="WP_088855503.1">
    <property type="nucleotide sequence ID" value="NZ_CP015103.1"/>
</dbReference>
<dbReference type="OrthoDB" id="101199at2157"/>
<keyword evidence="1" id="KW-1133">Transmembrane helix</keyword>
<dbReference type="AlphaFoldDB" id="A0A2Z2MVQ3"/>
<dbReference type="GeneID" id="33317188"/>
<accession>A0A2Z2MVQ3</accession>
<organism evidence="2 3">
    <name type="scientific">Thermococcus siculi</name>
    <dbReference type="NCBI Taxonomy" id="72803"/>
    <lineage>
        <taxon>Archaea</taxon>
        <taxon>Methanobacteriati</taxon>
        <taxon>Methanobacteriota</taxon>
        <taxon>Thermococci</taxon>
        <taxon>Thermococcales</taxon>
        <taxon>Thermococcaceae</taxon>
        <taxon>Thermococcus</taxon>
    </lineage>
</organism>
<keyword evidence="1" id="KW-0812">Transmembrane</keyword>
<gene>
    <name evidence="2" type="ORF">A3L11_03080</name>
</gene>
<feature type="transmembrane region" description="Helical" evidence="1">
    <location>
        <begin position="138"/>
        <end position="157"/>
    </location>
</feature>
<dbReference type="KEGG" id="tsl:A3L11_03080"/>
<proteinExistence type="predicted"/>
<keyword evidence="3" id="KW-1185">Reference proteome</keyword>
<evidence type="ECO:0000313" key="2">
    <source>
        <dbReference type="EMBL" id="ASJ08263.1"/>
    </source>
</evidence>
<protein>
    <submittedName>
        <fullName evidence="2">Uncharacterized protein</fullName>
    </submittedName>
</protein>